<sequence length="156" mass="17206">MTRNFHYGCVSPLGKSEFPITIGIIRSDSPCLNFLSVHSYSSHNLHGMYTSSTAAANYALPTVLAGCLQSSYILTCPADAHATTPFVLNKPSRSGRAHRDHHLHLVTLGAHRSRARRLMPAESKNEPGKPVQLRNSFRQFTTGSFSVSISWSVYVF</sequence>
<dbReference type="Proteomes" id="UP000015105">
    <property type="component" value="Chromosome 2D"/>
</dbReference>
<reference evidence="1" key="3">
    <citation type="journal article" date="2017" name="Nature">
        <title>Genome sequence of the progenitor of the wheat D genome Aegilops tauschii.</title>
        <authorList>
            <person name="Luo M.C."/>
            <person name="Gu Y.Q."/>
            <person name="Puiu D."/>
            <person name="Wang H."/>
            <person name="Twardziok S.O."/>
            <person name="Deal K.R."/>
            <person name="Huo N."/>
            <person name="Zhu T."/>
            <person name="Wang L."/>
            <person name="Wang Y."/>
            <person name="McGuire P.E."/>
            <person name="Liu S."/>
            <person name="Long H."/>
            <person name="Ramasamy R.K."/>
            <person name="Rodriguez J.C."/>
            <person name="Van S.L."/>
            <person name="Yuan L."/>
            <person name="Wang Z."/>
            <person name="Xia Z."/>
            <person name="Xiao L."/>
            <person name="Anderson O.D."/>
            <person name="Ouyang S."/>
            <person name="Liang Y."/>
            <person name="Zimin A.V."/>
            <person name="Pertea G."/>
            <person name="Qi P."/>
            <person name="Bennetzen J.L."/>
            <person name="Dai X."/>
            <person name="Dawson M.W."/>
            <person name="Muller H.G."/>
            <person name="Kugler K."/>
            <person name="Rivarola-Duarte L."/>
            <person name="Spannagl M."/>
            <person name="Mayer K.F.X."/>
            <person name="Lu F.H."/>
            <person name="Bevan M.W."/>
            <person name="Leroy P."/>
            <person name="Li P."/>
            <person name="You F.M."/>
            <person name="Sun Q."/>
            <person name="Liu Z."/>
            <person name="Lyons E."/>
            <person name="Wicker T."/>
            <person name="Salzberg S.L."/>
            <person name="Devos K.M."/>
            <person name="Dvorak J."/>
        </authorList>
    </citation>
    <scope>NUCLEOTIDE SEQUENCE [LARGE SCALE GENOMIC DNA]</scope>
    <source>
        <strain evidence="1">cv. AL8/78</strain>
    </source>
</reference>
<reference evidence="1" key="5">
    <citation type="journal article" date="2021" name="G3 (Bethesda)">
        <title>Aegilops tauschii genome assembly Aet v5.0 features greater sequence contiguity and improved annotation.</title>
        <authorList>
            <person name="Wang L."/>
            <person name="Zhu T."/>
            <person name="Rodriguez J.C."/>
            <person name="Deal K.R."/>
            <person name="Dubcovsky J."/>
            <person name="McGuire P.E."/>
            <person name="Lux T."/>
            <person name="Spannagl M."/>
            <person name="Mayer K.F.X."/>
            <person name="Baldrich P."/>
            <person name="Meyers B.C."/>
            <person name="Huo N."/>
            <person name="Gu Y.Q."/>
            <person name="Zhou H."/>
            <person name="Devos K.M."/>
            <person name="Bennetzen J.L."/>
            <person name="Unver T."/>
            <person name="Budak H."/>
            <person name="Gulick P.J."/>
            <person name="Galiba G."/>
            <person name="Kalapos B."/>
            <person name="Nelson D.R."/>
            <person name="Li P."/>
            <person name="You F.M."/>
            <person name="Luo M.C."/>
            <person name="Dvorak J."/>
        </authorList>
    </citation>
    <scope>NUCLEOTIDE SEQUENCE [LARGE SCALE GENOMIC DNA]</scope>
    <source>
        <strain evidence="1">cv. AL8/78</strain>
    </source>
</reference>
<dbReference type="Gramene" id="AET2Gv21304400.23">
    <property type="protein sequence ID" value="AET2Gv21304400.23"/>
    <property type="gene ID" value="AET2Gv21304400"/>
</dbReference>
<proteinExistence type="predicted"/>
<reference evidence="2" key="2">
    <citation type="journal article" date="2017" name="Nat. Plants">
        <title>The Aegilops tauschii genome reveals multiple impacts of transposons.</title>
        <authorList>
            <person name="Zhao G."/>
            <person name="Zou C."/>
            <person name="Li K."/>
            <person name="Wang K."/>
            <person name="Li T."/>
            <person name="Gao L."/>
            <person name="Zhang X."/>
            <person name="Wang H."/>
            <person name="Yang Z."/>
            <person name="Liu X."/>
            <person name="Jiang W."/>
            <person name="Mao L."/>
            <person name="Kong X."/>
            <person name="Jiao Y."/>
            <person name="Jia J."/>
        </authorList>
    </citation>
    <scope>NUCLEOTIDE SEQUENCE [LARGE SCALE GENOMIC DNA]</scope>
    <source>
        <strain evidence="2">cv. AL8/78</strain>
    </source>
</reference>
<reference evidence="1" key="4">
    <citation type="submission" date="2019-03" db="UniProtKB">
        <authorList>
            <consortium name="EnsemblPlants"/>
        </authorList>
    </citation>
    <scope>IDENTIFICATION</scope>
</reference>
<dbReference type="EnsemblPlants" id="AET2Gv21304400.23">
    <property type="protein sequence ID" value="AET2Gv21304400.23"/>
    <property type="gene ID" value="AET2Gv21304400"/>
</dbReference>
<evidence type="ECO:0000313" key="2">
    <source>
        <dbReference type="Proteomes" id="UP000015105"/>
    </source>
</evidence>
<organism evidence="1 2">
    <name type="scientific">Aegilops tauschii subsp. strangulata</name>
    <name type="common">Goatgrass</name>
    <dbReference type="NCBI Taxonomy" id="200361"/>
    <lineage>
        <taxon>Eukaryota</taxon>
        <taxon>Viridiplantae</taxon>
        <taxon>Streptophyta</taxon>
        <taxon>Embryophyta</taxon>
        <taxon>Tracheophyta</taxon>
        <taxon>Spermatophyta</taxon>
        <taxon>Magnoliopsida</taxon>
        <taxon>Liliopsida</taxon>
        <taxon>Poales</taxon>
        <taxon>Poaceae</taxon>
        <taxon>BOP clade</taxon>
        <taxon>Pooideae</taxon>
        <taxon>Triticodae</taxon>
        <taxon>Triticeae</taxon>
        <taxon>Triticinae</taxon>
        <taxon>Aegilops</taxon>
    </lineage>
</organism>
<reference evidence="2" key="1">
    <citation type="journal article" date="2014" name="Science">
        <title>Ancient hybridizations among the ancestral genomes of bread wheat.</title>
        <authorList>
            <consortium name="International Wheat Genome Sequencing Consortium,"/>
            <person name="Marcussen T."/>
            <person name="Sandve S.R."/>
            <person name="Heier L."/>
            <person name="Spannagl M."/>
            <person name="Pfeifer M."/>
            <person name="Jakobsen K.S."/>
            <person name="Wulff B.B."/>
            <person name="Steuernagel B."/>
            <person name="Mayer K.F."/>
            <person name="Olsen O.A."/>
        </authorList>
    </citation>
    <scope>NUCLEOTIDE SEQUENCE [LARGE SCALE GENOMIC DNA]</scope>
    <source>
        <strain evidence="2">cv. AL8/78</strain>
    </source>
</reference>
<protein>
    <submittedName>
        <fullName evidence="1">Uncharacterized protein</fullName>
    </submittedName>
</protein>
<accession>A0A453DM31</accession>
<evidence type="ECO:0000313" key="1">
    <source>
        <dbReference type="EnsemblPlants" id="AET2Gv21304400.23"/>
    </source>
</evidence>
<dbReference type="AlphaFoldDB" id="A0A453DM31"/>
<name>A0A453DM31_AEGTS</name>
<keyword evidence="2" id="KW-1185">Reference proteome</keyword>